<name>A0ACB8RNC1_9AGAM</name>
<evidence type="ECO:0000313" key="2">
    <source>
        <dbReference type="Proteomes" id="UP000814033"/>
    </source>
</evidence>
<feature type="non-terminal residue" evidence="1">
    <location>
        <position position="69"/>
    </location>
</feature>
<proteinExistence type="predicted"/>
<feature type="non-terminal residue" evidence="1">
    <location>
        <position position="1"/>
    </location>
</feature>
<reference evidence="1" key="2">
    <citation type="journal article" date="2022" name="New Phytol.">
        <title>Evolutionary transition to the ectomycorrhizal habit in the genomes of a hyperdiverse lineage of mushroom-forming fungi.</title>
        <authorList>
            <person name="Looney B."/>
            <person name="Miyauchi S."/>
            <person name="Morin E."/>
            <person name="Drula E."/>
            <person name="Courty P.E."/>
            <person name="Kohler A."/>
            <person name="Kuo A."/>
            <person name="LaButti K."/>
            <person name="Pangilinan J."/>
            <person name="Lipzen A."/>
            <person name="Riley R."/>
            <person name="Andreopoulos W."/>
            <person name="He G."/>
            <person name="Johnson J."/>
            <person name="Nolan M."/>
            <person name="Tritt A."/>
            <person name="Barry K.W."/>
            <person name="Grigoriev I.V."/>
            <person name="Nagy L.G."/>
            <person name="Hibbett D."/>
            <person name="Henrissat B."/>
            <person name="Matheny P.B."/>
            <person name="Labbe J."/>
            <person name="Martin F.M."/>
        </authorList>
    </citation>
    <scope>NUCLEOTIDE SEQUENCE</scope>
    <source>
        <strain evidence="1">FP105234-sp</strain>
    </source>
</reference>
<gene>
    <name evidence="1" type="ORF">FA95DRAFT_1467792</name>
</gene>
<dbReference type="Proteomes" id="UP000814033">
    <property type="component" value="Unassembled WGS sequence"/>
</dbReference>
<reference evidence="1" key="1">
    <citation type="submission" date="2021-02" db="EMBL/GenBank/DDBJ databases">
        <authorList>
            <consortium name="DOE Joint Genome Institute"/>
            <person name="Ahrendt S."/>
            <person name="Looney B.P."/>
            <person name="Miyauchi S."/>
            <person name="Morin E."/>
            <person name="Drula E."/>
            <person name="Courty P.E."/>
            <person name="Chicoki N."/>
            <person name="Fauchery L."/>
            <person name="Kohler A."/>
            <person name="Kuo A."/>
            <person name="Labutti K."/>
            <person name="Pangilinan J."/>
            <person name="Lipzen A."/>
            <person name="Riley R."/>
            <person name="Andreopoulos W."/>
            <person name="He G."/>
            <person name="Johnson J."/>
            <person name="Barry K.W."/>
            <person name="Grigoriev I.V."/>
            <person name="Nagy L."/>
            <person name="Hibbett D."/>
            <person name="Henrissat B."/>
            <person name="Matheny P.B."/>
            <person name="Labbe J."/>
            <person name="Martin F."/>
        </authorList>
    </citation>
    <scope>NUCLEOTIDE SEQUENCE</scope>
    <source>
        <strain evidence="1">FP105234-sp</strain>
    </source>
</reference>
<sequence length="69" mass="7717">KVTGFRLLNTTLVAAFGIAKAVLSYQGQSVAPTTLEWVFGVLIGCLVYWLGLYEAVEPPVLRWLFHNDY</sequence>
<accession>A0ACB8RNC1</accession>
<keyword evidence="2" id="KW-1185">Reference proteome</keyword>
<evidence type="ECO:0000313" key="1">
    <source>
        <dbReference type="EMBL" id="KAI0045603.1"/>
    </source>
</evidence>
<protein>
    <submittedName>
        <fullName evidence="1">Uncharacterized protein</fullName>
    </submittedName>
</protein>
<organism evidence="1 2">
    <name type="scientific">Auriscalpium vulgare</name>
    <dbReference type="NCBI Taxonomy" id="40419"/>
    <lineage>
        <taxon>Eukaryota</taxon>
        <taxon>Fungi</taxon>
        <taxon>Dikarya</taxon>
        <taxon>Basidiomycota</taxon>
        <taxon>Agaricomycotina</taxon>
        <taxon>Agaricomycetes</taxon>
        <taxon>Russulales</taxon>
        <taxon>Auriscalpiaceae</taxon>
        <taxon>Auriscalpium</taxon>
    </lineage>
</organism>
<dbReference type="EMBL" id="MU275947">
    <property type="protein sequence ID" value="KAI0045603.1"/>
    <property type="molecule type" value="Genomic_DNA"/>
</dbReference>
<comment type="caution">
    <text evidence="1">The sequence shown here is derived from an EMBL/GenBank/DDBJ whole genome shotgun (WGS) entry which is preliminary data.</text>
</comment>